<dbReference type="Gene3D" id="1.10.110.10">
    <property type="entry name" value="Plant lipid-transfer and hydrophobic proteins"/>
    <property type="match status" value="1"/>
</dbReference>
<dbReference type="InterPro" id="IPR000528">
    <property type="entry name" value="Plant_nsLTP"/>
</dbReference>
<comment type="similarity">
    <text evidence="1 4">Belongs to the plant LTP family.</text>
</comment>
<name>A0A679A4X2_TANPA</name>
<keyword evidence="3 4" id="KW-0446">Lipid-binding</keyword>
<proteinExistence type="evidence at transcript level"/>
<keyword evidence="2 4" id="KW-0813">Transport</keyword>
<feature type="chain" id="PRO_5025609966" description="Non-specific lipid-transfer protein" evidence="5">
    <location>
        <begin position="29"/>
        <end position="119"/>
    </location>
</feature>
<evidence type="ECO:0000256" key="5">
    <source>
        <dbReference type="SAM" id="SignalP"/>
    </source>
</evidence>
<dbReference type="PRINTS" id="PR00382">
    <property type="entry name" value="LIPIDTRNSFER"/>
</dbReference>
<dbReference type="InterPro" id="IPR036312">
    <property type="entry name" value="Bifun_inhib/LTP/seed_sf"/>
</dbReference>
<evidence type="ECO:0000256" key="2">
    <source>
        <dbReference type="ARBA" id="ARBA00022448"/>
    </source>
</evidence>
<feature type="signal peptide" evidence="5">
    <location>
        <begin position="1"/>
        <end position="28"/>
    </location>
</feature>
<reference evidence="7" key="1">
    <citation type="submission" date="2017-11" db="EMBL/GenBank/DDBJ databases">
        <title>Non-specific Lipid Transfer Proteins exhibit specificity for feverfew sesquiterpene lactones.</title>
        <authorList>
            <person name="Beyraghdar Kashkooli A."/>
            <person name="van der Krol S."/>
            <person name="Bouwmeester H."/>
            <person name="DJvanDijk A."/>
        </authorList>
    </citation>
    <scope>NUCLEOTIDE SEQUENCE</scope>
</reference>
<sequence length="119" mass="12672">MVSMFMKLSCVVVMMVVLLALSAPEVEALTCGHVRNSVGRCLGYLTNGGAPPPDCCAGVRRLKNEARTTTDRKTVCNCLKSASLSYPGVKGNYAASLPGKCGVNVPYKISRSTNCNRIQ</sequence>
<dbReference type="EMBL" id="MG550252">
    <property type="protein sequence ID" value="AZZ09240.1"/>
    <property type="molecule type" value="mRNA"/>
</dbReference>
<keyword evidence="5" id="KW-0732">Signal</keyword>
<evidence type="ECO:0000259" key="6">
    <source>
        <dbReference type="SMART" id="SM00499"/>
    </source>
</evidence>
<dbReference type="Pfam" id="PF00234">
    <property type="entry name" value="Tryp_alpha_amyl"/>
    <property type="match status" value="1"/>
</dbReference>
<comment type="function">
    <text evidence="4">Plant non-specific lipid-transfer proteins transfer phospholipids as well as galactolipids across membranes. May play a role in wax or cutin deposition in the cell walls of expanding epidermal cells and certain secretory tissues.</text>
</comment>
<dbReference type="PANTHER" id="PTHR33076">
    <property type="entry name" value="NON-SPECIFIC LIPID-TRANSFER PROTEIN 2-RELATED"/>
    <property type="match status" value="1"/>
</dbReference>
<evidence type="ECO:0000313" key="7">
    <source>
        <dbReference type="EMBL" id="AZZ09240.1"/>
    </source>
</evidence>
<dbReference type="CDD" id="cd01960">
    <property type="entry name" value="nsLTP1"/>
    <property type="match status" value="1"/>
</dbReference>
<dbReference type="SMART" id="SM00499">
    <property type="entry name" value="AAI"/>
    <property type="match status" value="1"/>
</dbReference>
<organism evidence="7">
    <name type="scientific">Tanacetum parthenium</name>
    <name type="common">Feverfew</name>
    <name type="synonym">Matricaria parthenium</name>
    <dbReference type="NCBI Taxonomy" id="127999"/>
    <lineage>
        <taxon>Eukaryota</taxon>
        <taxon>Viridiplantae</taxon>
        <taxon>Streptophyta</taxon>
        <taxon>Embryophyta</taxon>
        <taxon>Tracheophyta</taxon>
        <taxon>Spermatophyta</taxon>
        <taxon>Magnoliopsida</taxon>
        <taxon>eudicotyledons</taxon>
        <taxon>Gunneridae</taxon>
        <taxon>Pentapetalae</taxon>
        <taxon>asterids</taxon>
        <taxon>campanulids</taxon>
        <taxon>Asterales</taxon>
        <taxon>Asteraceae</taxon>
        <taxon>Asteroideae</taxon>
        <taxon>Anthemideae</taxon>
        <taxon>Anthemidinae</taxon>
        <taxon>Tanacetum</taxon>
    </lineage>
</organism>
<feature type="domain" description="Bifunctional inhibitor/plant lipid transfer protein/seed storage helical" evidence="6">
    <location>
        <begin position="31"/>
        <end position="115"/>
    </location>
</feature>
<evidence type="ECO:0000256" key="3">
    <source>
        <dbReference type="ARBA" id="ARBA00023121"/>
    </source>
</evidence>
<dbReference type="GO" id="GO:0008289">
    <property type="term" value="F:lipid binding"/>
    <property type="evidence" value="ECO:0007669"/>
    <property type="project" value="UniProtKB-KW"/>
</dbReference>
<dbReference type="InterPro" id="IPR016140">
    <property type="entry name" value="Bifunc_inhib/LTP/seed_store"/>
</dbReference>
<dbReference type="SUPFAM" id="SSF47699">
    <property type="entry name" value="Bifunctional inhibitor/lipid-transfer protein/seed storage 2S albumin"/>
    <property type="match status" value="1"/>
</dbReference>
<dbReference type="GO" id="GO:0006869">
    <property type="term" value="P:lipid transport"/>
    <property type="evidence" value="ECO:0007669"/>
    <property type="project" value="InterPro"/>
</dbReference>
<dbReference type="AlphaFoldDB" id="A0A679A4X2"/>
<protein>
    <recommendedName>
        <fullName evidence="4">Non-specific lipid-transfer protein</fullName>
    </recommendedName>
</protein>
<evidence type="ECO:0000256" key="1">
    <source>
        <dbReference type="ARBA" id="ARBA00009748"/>
    </source>
</evidence>
<evidence type="ECO:0000256" key="4">
    <source>
        <dbReference type="RuleBase" id="RU000628"/>
    </source>
</evidence>
<gene>
    <name evidence="7" type="primary">LTP5</name>
</gene>
<accession>A0A679A4X2</accession>
<dbReference type="PROSITE" id="PS00597">
    <property type="entry name" value="PLANT_LTP"/>
    <property type="match status" value="1"/>
</dbReference>